<protein>
    <submittedName>
        <fullName evidence="1">Uncharacterized protein</fullName>
    </submittedName>
</protein>
<name>A0AAV4TD89_9ARAC</name>
<dbReference type="EMBL" id="BPLQ01009356">
    <property type="protein sequence ID" value="GIY43446.1"/>
    <property type="molecule type" value="Genomic_DNA"/>
</dbReference>
<dbReference type="AlphaFoldDB" id="A0AAV4TD89"/>
<gene>
    <name evidence="1" type="ORF">CDAR_96441</name>
</gene>
<dbReference type="Proteomes" id="UP001054837">
    <property type="component" value="Unassembled WGS sequence"/>
</dbReference>
<comment type="caution">
    <text evidence="1">The sequence shown here is derived from an EMBL/GenBank/DDBJ whole genome shotgun (WGS) entry which is preliminary data.</text>
</comment>
<evidence type="ECO:0000313" key="1">
    <source>
        <dbReference type="EMBL" id="GIY43446.1"/>
    </source>
</evidence>
<accession>A0AAV4TD89</accession>
<organism evidence="1 2">
    <name type="scientific">Caerostris darwini</name>
    <dbReference type="NCBI Taxonomy" id="1538125"/>
    <lineage>
        <taxon>Eukaryota</taxon>
        <taxon>Metazoa</taxon>
        <taxon>Ecdysozoa</taxon>
        <taxon>Arthropoda</taxon>
        <taxon>Chelicerata</taxon>
        <taxon>Arachnida</taxon>
        <taxon>Araneae</taxon>
        <taxon>Araneomorphae</taxon>
        <taxon>Entelegynae</taxon>
        <taxon>Araneoidea</taxon>
        <taxon>Araneidae</taxon>
        <taxon>Caerostris</taxon>
    </lineage>
</organism>
<evidence type="ECO:0000313" key="2">
    <source>
        <dbReference type="Proteomes" id="UP001054837"/>
    </source>
</evidence>
<proteinExistence type="predicted"/>
<keyword evidence="2" id="KW-1185">Reference proteome</keyword>
<sequence length="170" mass="18980">MVTAGRLTPCSHFILQCFDPLNPPSPLMGSPPCHLPTQRAYGRKRSIWNGMGAGKVRGCPHIIFFIQIPVRNFVPIFFCPVEFLPSFPKYSTENYSPKSPTIRHRIAPSSLVKPETIQSALLSPTGGSVSRPGMSLPILSKKWGGHFYEPNLDSKWDGEMADLLARESWR</sequence>
<reference evidence="1 2" key="1">
    <citation type="submission" date="2021-06" db="EMBL/GenBank/DDBJ databases">
        <title>Caerostris darwini draft genome.</title>
        <authorList>
            <person name="Kono N."/>
            <person name="Arakawa K."/>
        </authorList>
    </citation>
    <scope>NUCLEOTIDE SEQUENCE [LARGE SCALE GENOMIC DNA]</scope>
</reference>